<dbReference type="Proteomes" id="UP000799436">
    <property type="component" value="Unassembled WGS sequence"/>
</dbReference>
<dbReference type="InterPro" id="IPR011057">
    <property type="entry name" value="Mss4-like_sf"/>
</dbReference>
<sequence>MAKPQPPDTTINASCLCNSINFSVTGKDKKSVLCHCSNCKKFGGGAFMHNHRFLNAAVSYQSGEDLVRVYEDSATKTANTLMRHFCSKCGSSLYMTNPKPFPGLVIVCGSTFGDTSQPSFELFAEEKHSWIGETTPPKKAARM</sequence>
<reference evidence="6" key="1">
    <citation type="journal article" date="2020" name="Stud. Mycol.">
        <title>101 Dothideomycetes genomes: a test case for predicting lifestyles and emergence of pathogens.</title>
        <authorList>
            <person name="Haridas S."/>
            <person name="Albert R."/>
            <person name="Binder M."/>
            <person name="Bloem J."/>
            <person name="Labutti K."/>
            <person name="Salamov A."/>
            <person name="Andreopoulos B."/>
            <person name="Baker S."/>
            <person name="Barry K."/>
            <person name="Bills G."/>
            <person name="Bluhm B."/>
            <person name="Cannon C."/>
            <person name="Castanera R."/>
            <person name="Culley D."/>
            <person name="Daum C."/>
            <person name="Ezra D."/>
            <person name="Gonzalez J."/>
            <person name="Henrissat B."/>
            <person name="Kuo A."/>
            <person name="Liang C."/>
            <person name="Lipzen A."/>
            <person name="Lutzoni F."/>
            <person name="Magnuson J."/>
            <person name="Mondo S."/>
            <person name="Nolan M."/>
            <person name="Ohm R."/>
            <person name="Pangilinan J."/>
            <person name="Park H.-J."/>
            <person name="Ramirez L."/>
            <person name="Alfaro M."/>
            <person name="Sun H."/>
            <person name="Tritt A."/>
            <person name="Yoshinaga Y."/>
            <person name="Zwiers L.-H."/>
            <person name="Turgeon B."/>
            <person name="Goodwin S."/>
            <person name="Spatafora J."/>
            <person name="Crous P."/>
            <person name="Grigoriev I."/>
        </authorList>
    </citation>
    <scope>NUCLEOTIDE SEQUENCE</scope>
    <source>
        <strain evidence="6">CBS 116005</strain>
    </source>
</reference>
<keyword evidence="7" id="KW-1185">Reference proteome</keyword>
<dbReference type="GO" id="GO:0016846">
    <property type="term" value="F:carbon-sulfur lyase activity"/>
    <property type="evidence" value="ECO:0007669"/>
    <property type="project" value="InterPro"/>
</dbReference>
<evidence type="ECO:0000256" key="4">
    <source>
        <dbReference type="ARBA" id="ARBA00023239"/>
    </source>
</evidence>
<evidence type="ECO:0000256" key="2">
    <source>
        <dbReference type="ARBA" id="ARBA00022723"/>
    </source>
</evidence>
<evidence type="ECO:0000256" key="1">
    <source>
        <dbReference type="ARBA" id="ARBA00005495"/>
    </source>
</evidence>
<evidence type="ECO:0000313" key="7">
    <source>
        <dbReference type="Proteomes" id="UP000799436"/>
    </source>
</evidence>
<dbReference type="InterPro" id="IPR006913">
    <property type="entry name" value="CENP-V/GFA"/>
</dbReference>
<proteinExistence type="inferred from homology"/>
<dbReference type="AlphaFoldDB" id="A0A6G1L9H5"/>
<organism evidence="6 7">
    <name type="scientific">Teratosphaeria nubilosa</name>
    <dbReference type="NCBI Taxonomy" id="161662"/>
    <lineage>
        <taxon>Eukaryota</taxon>
        <taxon>Fungi</taxon>
        <taxon>Dikarya</taxon>
        <taxon>Ascomycota</taxon>
        <taxon>Pezizomycotina</taxon>
        <taxon>Dothideomycetes</taxon>
        <taxon>Dothideomycetidae</taxon>
        <taxon>Mycosphaerellales</taxon>
        <taxon>Teratosphaeriaceae</taxon>
        <taxon>Teratosphaeria</taxon>
    </lineage>
</organism>
<dbReference type="GO" id="GO:0046872">
    <property type="term" value="F:metal ion binding"/>
    <property type="evidence" value="ECO:0007669"/>
    <property type="project" value="UniProtKB-KW"/>
</dbReference>
<dbReference type="EMBL" id="ML995835">
    <property type="protein sequence ID" value="KAF2769242.1"/>
    <property type="molecule type" value="Genomic_DNA"/>
</dbReference>
<dbReference type="Pfam" id="PF04828">
    <property type="entry name" value="GFA"/>
    <property type="match status" value="1"/>
</dbReference>
<feature type="domain" description="CENP-V/GFA" evidence="5">
    <location>
        <begin position="11"/>
        <end position="121"/>
    </location>
</feature>
<dbReference type="Gene3D" id="3.90.1590.10">
    <property type="entry name" value="glutathione-dependent formaldehyde- activating enzyme (gfa)"/>
    <property type="match status" value="1"/>
</dbReference>
<name>A0A6G1L9H5_9PEZI</name>
<gene>
    <name evidence="6" type="ORF">EJ03DRAFT_97453</name>
</gene>
<dbReference type="PROSITE" id="PS51891">
    <property type="entry name" value="CENP_V_GFA"/>
    <property type="match status" value="1"/>
</dbReference>
<keyword evidence="2" id="KW-0479">Metal-binding</keyword>
<keyword evidence="4" id="KW-0456">Lyase</keyword>
<accession>A0A6G1L9H5</accession>
<dbReference type="SUPFAM" id="SSF51316">
    <property type="entry name" value="Mss4-like"/>
    <property type="match status" value="1"/>
</dbReference>
<evidence type="ECO:0000313" key="6">
    <source>
        <dbReference type="EMBL" id="KAF2769242.1"/>
    </source>
</evidence>
<protein>
    <recommendedName>
        <fullName evidence="5">CENP-V/GFA domain-containing protein</fullName>
    </recommendedName>
</protein>
<dbReference type="PANTHER" id="PTHR33337">
    <property type="entry name" value="GFA DOMAIN-CONTAINING PROTEIN"/>
    <property type="match status" value="1"/>
</dbReference>
<evidence type="ECO:0000259" key="5">
    <source>
        <dbReference type="PROSITE" id="PS51891"/>
    </source>
</evidence>
<keyword evidence="3" id="KW-0862">Zinc</keyword>
<evidence type="ECO:0000256" key="3">
    <source>
        <dbReference type="ARBA" id="ARBA00022833"/>
    </source>
</evidence>
<dbReference type="OrthoDB" id="406544at2759"/>
<dbReference type="PANTHER" id="PTHR33337:SF39">
    <property type="entry name" value="DUF636 DOMAIN PROTEIN (AFU_ORTHOLOGUE AFUA_6G11530)"/>
    <property type="match status" value="1"/>
</dbReference>
<comment type="similarity">
    <text evidence="1">Belongs to the Gfa family.</text>
</comment>